<evidence type="ECO:0000256" key="2">
    <source>
        <dbReference type="SAM" id="Phobius"/>
    </source>
</evidence>
<reference evidence="4" key="1">
    <citation type="submission" date="2022-10" db="EMBL/GenBank/DDBJ databases">
        <authorList>
            <person name="Kim H.S."/>
            <person name="Kim J.-S."/>
            <person name="Suh M.K."/>
            <person name="Eom M.K."/>
            <person name="Lee J.-S."/>
        </authorList>
    </citation>
    <scope>NUCLEOTIDE SEQUENCE</scope>
    <source>
        <strain evidence="4">LIP-5</strain>
    </source>
</reference>
<dbReference type="Proteomes" id="UP001209317">
    <property type="component" value="Unassembled WGS sequence"/>
</dbReference>
<keyword evidence="2" id="KW-0472">Membrane</keyword>
<protein>
    <submittedName>
        <fullName evidence="4">DUF305 domain-containing protein</fullName>
    </submittedName>
</protein>
<sequence length="179" mass="20550">MEHSTHKSHNAPSGHNTQSRIKSHDMSMDHKNHYKKLLWMMIASFIAMYILMYAMVDRFVNVIPNFNQFYMAGLMSAPMLIIELLLMGKMYPNKKMNTILIGLGAALLLTFFLLIRNQAAIGDKQFLKSMIPHHAGAILMVEKSELKDPEVQKLAEDIIDAQNKEIEFMKAKINELENK</sequence>
<evidence type="ECO:0000313" key="5">
    <source>
        <dbReference type="Proteomes" id="UP001209317"/>
    </source>
</evidence>
<dbReference type="InterPro" id="IPR012347">
    <property type="entry name" value="Ferritin-like"/>
</dbReference>
<proteinExistence type="predicted"/>
<evidence type="ECO:0000313" key="4">
    <source>
        <dbReference type="EMBL" id="MCU7694387.1"/>
    </source>
</evidence>
<dbReference type="Gene3D" id="1.20.1260.10">
    <property type="match status" value="1"/>
</dbReference>
<evidence type="ECO:0000259" key="3">
    <source>
        <dbReference type="Pfam" id="PF03713"/>
    </source>
</evidence>
<dbReference type="AlphaFoldDB" id="A0AAE3ILK2"/>
<keyword evidence="5" id="KW-1185">Reference proteome</keyword>
<dbReference type="RefSeq" id="WP_263037873.1">
    <property type="nucleotide sequence ID" value="NZ_JAOTPL010000009.1"/>
</dbReference>
<feature type="transmembrane region" description="Helical" evidence="2">
    <location>
        <begin position="98"/>
        <end position="115"/>
    </location>
</feature>
<name>A0AAE3ILK2_9BACT</name>
<comment type="caution">
    <text evidence="4">The sequence shown here is derived from an EMBL/GenBank/DDBJ whole genome shotgun (WGS) entry which is preliminary data.</text>
</comment>
<keyword evidence="2" id="KW-0812">Transmembrane</keyword>
<dbReference type="EMBL" id="JAOTPL010000009">
    <property type="protein sequence ID" value="MCU7694387.1"/>
    <property type="molecule type" value="Genomic_DNA"/>
</dbReference>
<dbReference type="Pfam" id="PF03713">
    <property type="entry name" value="DUF305"/>
    <property type="match status" value="1"/>
</dbReference>
<feature type="transmembrane region" description="Helical" evidence="2">
    <location>
        <begin position="68"/>
        <end position="86"/>
    </location>
</feature>
<evidence type="ECO:0000256" key="1">
    <source>
        <dbReference type="SAM" id="MobiDB-lite"/>
    </source>
</evidence>
<dbReference type="InterPro" id="IPR005183">
    <property type="entry name" value="DUF305_CopM-like"/>
</dbReference>
<accession>A0AAE3ILK2</accession>
<feature type="transmembrane region" description="Helical" evidence="2">
    <location>
        <begin position="37"/>
        <end position="56"/>
    </location>
</feature>
<keyword evidence="2" id="KW-1133">Transmembrane helix</keyword>
<feature type="domain" description="DUF305" evidence="3">
    <location>
        <begin position="122"/>
        <end position="171"/>
    </location>
</feature>
<feature type="compositionally biased region" description="Polar residues" evidence="1">
    <location>
        <begin position="10"/>
        <end position="20"/>
    </location>
</feature>
<gene>
    <name evidence="4" type="ORF">OD355_07645</name>
</gene>
<organism evidence="4 5">
    <name type="scientific">Haoranjiania flava</name>
    <dbReference type="NCBI Taxonomy" id="1856322"/>
    <lineage>
        <taxon>Bacteria</taxon>
        <taxon>Pseudomonadati</taxon>
        <taxon>Bacteroidota</taxon>
        <taxon>Chitinophagia</taxon>
        <taxon>Chitinophagales</taxon>
        <taxon>Chitinophagaceae</taxon>
        <taxon>Haoranjiania</taxon>
    </lineage>
</organism>
<feature type="region of interest" description="Disordered" evidence="1">
    <location>
        <begin position="1"/>
        <end position="22"/>
    </location>
</feature>